<dbReference type="PANTHER" id="PTHR46033">
    <property type="entry name" value="PROTEIN MAIN-LIKE 2"/>
    <property type="match status" value="1"/>
</dbReference>
<dbReference type="Pfam" id="PF10536">
    <property type="entry name" value="PMD"/>
    <property type="match status" value="1"/>
</dbReference>
<feature type="compositionally biased region" description="Acidic residues" evidence="1">
    <location>
        <begin position="426"/>
        <end position="446"/>
    </location>
</feature>
<feature type="compositionally biased region" description="Basic and acidic residues" evidence="1">
    <location>
        <begin position="358"/>
        <end position="391"/>
    </location>
</feature>
<evidence type="ECO:0000259" key="2">
    <source>
        <dbReference type="Pfam" id="PF10536"/>
    </source>
</evidence>
<evidence type="ECO:0000313" key="3">
    <source>
        <dbReference type="EMBL" id="WVZ15656.1"/>
    </source>
</evidence>
<feature type="compositionally biased region" description="Polar residues" evidence="1">
    <location>
        <begin position="106"/>
        <end position="125"/>
    </location>
</feature>
<evidence type="ECO:0000256" key="1">
    <source>
        <dbReference type="SAM" id="MobiDB-lite"/>
    </source>
</evidence>
<dbReference type="EMBL" id="CP144697">
    <property type="protein sequence ID" value="WVZ15656.1"/>
    <property type="molecule type" value="Genomic_DNA"/>
</dbReference>
<feature type="domain" description="Aminotransferase-like plant mobile" evidence="2">
    <location>
        <begin position="519"/>
        <end position="829"/>
    </location>
</feature>
<feature type="region of interest" description="Disordered" evidence="1">
    <location>
        <begin position="420"/>
        <end position="450"/>
    </location>
</feature>
<gene>
    <name evidence="3" type="ORF">V8G54_013222</name>
</gene>
<feature type="compositionally biased region" description="Low complexity" evidence="1">
    <location>
        <begin position="293"/>
        <end position="306"/>
    </location>
</feature>
<feature type="compositionally biased region" description="Basic and acidic residues" evidence="1">
    <location>
        <begin position="1"/>
        <end position="16"/>
    </location>
</feature>
<feature type="region of interest" description="Disordered" evidence="1">
    <location>
        <begin position="92"/>
        <end position="126"/>
    </location>
</feature>
<name>A0AAQ3NSK6_VIGMU</name>
<organism evidence="3 4">
    <name type="scientific">Vigna mungo</name>
    <name type="common">Black gram</name>
    <name type="synonym">Phaseolus mungo</name>
    <dbReference type="NCBI Taxonomy" id="3915"/>
    <lineage>
        <taxon>Eukaryota</taxon>
        <taxon>Viridiplantae</taxon>
        <taxon>Streptophyta</taxon>
        <taxon>Embryophyta</taxon>
        <taxon>Tracheophyta</taxon>
        <taxon>Spermatophyta</taxon>
        <taxon>Magnoliopsida</taxon>
        <taxon>eudicotyledons</taxon>
        <taxon>Gunneridae</taxon>
        <taxon>Pentapetalae</taxon>
        <taxon>rosids</taxon>
        <taxon>fabids</taxon>
        <taxon>Fabales</taxon>
        <taxon>Fabaceae</taxon>
        <taxon>Papilionoideae</taxon>
        <taxon>50 kb inversion clade</taxon>
        <taxon>NPAAA clade</taxon>
        <taxon>indigoferoid/millettioid clade</taxon>
        <taxon>Phaseoleae</taxon>
        <taxon>Vigna</taxon>
    </lineage>
</organism>
<feature type="region of interest" description="Disordered" evidence="1">
    <location>
        <begin position="1"/>
        <end position="25"/>
    </location>
</feature>
<feature type="compositionally biased region" description="Basic residues" evidence="1">
    <location>
        <begin position="916"/>
        <end position="929"/>
    </location>
</feature>
<dbReference type="InterPro" id="IPR044824">
    <property type="entry name" value="MAIN-like"/>
</dbReference>
<reference evidence="3 4" key="1">
    <citation type="journal article" date="2023" name="Life. Sci Alliance">
        <title>Evolutionary insights into 3D genome organization and epigenetic landscape of Vigna mungo.</title>
        <authorList>
            <person name="Junaid A."/>
            <person name="Singh B."/>
            <person name="Bhatia S."/>
        </authorList>
    </citation>
    <scope>NUCLEOTIDE SEQUENCE [LARGE SCALE GENOMIC DNA]</scope>
    <source>
        <strain evidence="3">Urdbean</strain>
    </source>
</reference>
<sequence length="929" mass="104760">MRINQDSRKNTEHDAEGGAVSRPDLAHKSFGLSGAYHKSKTERLLKQSYRTERFHLYIYLAGYKTLKQSYRTERFHLYIYLAGYKTLKQSYRTERTRSVTSRTSTAHSNMDSSSNQPKTNKSYSLGQGHGLTHKSFGLSRVDHLDHPQPCRMTLNTLRDGHSCRPAILDVKHLANNISTETFQIVSNNISAEIFQYTDSHIHTLILDRVSHSPCSKHPLAENRESPIPTSNLIVGVPLQVPPPSWAKDERFEGRTAETTEDFTSEGSRNAPSSSSPTSLGKFRAPPPLRKFRSSPTSPFPSHSHSQPPSFIAAAAVQVCDGGATVVRRGVRQVVRRGGVSFPARGRRQTLTDVGHPSTDVDIRLRAKRISRGESSRGQSSREESFRRDSSRGRRGWATPIQDDPIAEDRAFEEEAYQAYEGPVQEASDDDYEEEEHDVPDMQEEDVSGFPGGPRDASLLTHYVQHVAYGISQGRDRGDMLKLISHGIKVNKLGPCAEEIQHIVLNSSLMPLTQICYDYVDKGLLLGFIERWHFETSSFHLPVGEMTITLDDVSTLLHLPVLGQLCDLEELEFEEARTTLVDLLGVDGGIAGAEMEDARGTKVRLSWLRDIYVQRCRSQHWDYAARAYLLHLVGCTIFANKSASSIRVYAWGVAALAHLYEQLGDATLASTKQMAGYLTLFQSWIYEHFPRMGRRRLVSSYDDTTPRATRWQSPRQSSTLAEIREQLDGLTYSGVVWHPYEGHRGIRPLFGVCMYSGWIRIGDTLSRHLPERVMRQFGFYQEIPRPPTVVADADVVAVDFAWLHFTDHVIRNVRQASYPSECVDGYIQWFRRVSHPYIIAAPADARPPLAPTQRPDVPQEARPHHRPSSPSPYGALARFKRMAKKIQSLISCRHVTEGTVAHQDANDGIDEYSPTRRGQRHVRGRRSTSN</sequence>
<protein>
    <recommendedName>
        <fullName evidence="2">Aminotransferase-like plant mobile domain-containing protein</fullName>
    </recommendedName>
</protein>
<feature type="compositionally biased region" description="Low complexity" evidence="1">
    <location>
        <begin position="264"/>
        <end position="278"/>
    </location>
</feature>
<feature type="region of interest" description="Disordered" evidence="1">
    <location>
        <begin position="243"/>
        <end position="306"/>
    </location>
</feature>
<accession>A0AAQ3NSK6</accession>
<dbReference type="Proteomes" id="UP001374535">
    <property type="component" value="Chromosome 4"/>
</dbReference>
<proteinExistence type="predicted"/>
<feature type="region of interest" description="Disordered" evidence="1">
    <location>
        <begin position="904"/>
        <end position="929"/>
    </location>
</feature>
<dbReference type="GO" id="GO:0010073">
    <property type="term" value="P:meristem maintenance"/>
    <property type="evidence" value="ECO:0007669"/>
    <property type="project" value="InterPro"/>
</dbReference>
<dbReference type="AlphaFoldDB" id="A0AAQ3NSK6"/>
<dbReference type="InterPro" id="IPR019557">
    <property type="entry name" value="AminoTfrase-like_pln_mobile"/>
</dbReference>
<keyword evidence="4" id="KW-1185">Reference proteome</keyword>
<feature type="compositionally biased region" description="Basic and acidic residues" evidence="1">
    <location>
        <begin position="246"/>
        <end position="257"/>
    </location>
</feature>
<dbReference type="PANTHER" id="PTHR46033:SF8">
    <property type="entry name" value="PROTEIN MAINTENANCE OF MERISTEMS-LIKE"/>
    <property type="match status" value="1"/>
</dbReference>
<feature type="region of interest" description="Disordered" evidence="1">
    <location>
        <begin position="345"/>
        <end position="405"/>
    </location>
</feature>
<evidence type="ECO:0000313" key="4">
    <source>
        <dbReference type="Proteomes" id="UP001374535"/>
    </source>
</evidence>
<feature type="region of interest" description="Disordered" evidence="1">
    <location>
        <begin position="843"/>
        <end position="873"/>
    </location>
</feature>